<feature type="chain" id="PRO_5036825414" description="Apple domain-containing protein" evidence="1">
    <location>
        <begin position="26"/>
        <end position="259"/>
    </location>
</feature>
<accession>A0A914B5R2</accession>
<evidence type="ECO:0000256" key="1">
    <source>
        <dbReference type="SAM" id="SignalP"/>
    </source>
</evidence>
<dbReference type="AlphaFoldDB" id="A0A914B5R2"/>
<feature type="domain" description="Apple" evidence="2">
    <location>
        <begin position="29"/>
        <end position="118"/>
    </location>
</feature>
<evidence type="ECO:0000259" key="2">
    <source>
        <dbReference type="PROSITE" id="PS50948"/>
    </source>
</evidence>
<sequence length="259" mass="28802">MMSQTAPRAYLRVLGLVAALSRSDAAVDCSYSIQTTEGNAIIGAPLNTVLTGFVYREIGGISRLQCVASCAKDTRHCYSFNYCHSTKLCQLNRANQARQPQHLTKGEGCSYYDIFVECQTTTDTNYHNVYLHAVANVKRLEFQVKTATNAIIVLSPVLKDHNPMYEIILGAAANKEGAIRRCKQCPNKRTVTEPGLVSGSQFRGFWITFDLNTGELAVGRAGQLKPFMTWVDPSPMDVKYVGFASYYNDPGEYRYFCSI</sequence>
<dbReference type="Gene3D" id="3.50.4.10">
    <property type="entry name" value="Hepatocyte Growth Factor"/>
    <property type="match status" value="1"/>
</dbReference>
<feature type="signal peptide" evidence="1">
    <location>
        <begin position="1"/>
        <end position="25"/>
    </location>
</feature>
<keyword evidence="4" id="KW-1185">Reference proteome</keyword>
<protein>
    <recommendedName>
        <fullName evidence="2">Apple domain-containing protein</fullName>
    </recommendedName>
</protein>
<dbReference type="PANTHER" id="PTHR36695">
    <property type="entry name" value="AGAP008648-PA"/>
    <property type="match status" value="1"/>
</dbReference>
<dbReference type="Proteomes" id="UP000887568">
    <property type="component" value="Unplaced"/>
</dbReference>
<dbReference type="Pfam" id="PF12248">
    <property type="entry name" value="Methyltransf_FA"/>
    <property type="match status" value="1"/>
</dbReference>
<name>A0A914B5R2_PATMI</name>
<dbReference type="PANTHER" id="PTHR36695:SF12">
    <property type="entry name" value="AGAP008648-PA"/>
    <property type="match status" value="1"/>
</dbReference>
<proteinExistence type="predicted"/>
<keyword evidence="1" id="KW-0732">Signal</keyword>
<evidence type="ECO:0000313" key="4">
    <source>
        <dbReference type="Proteomes" id="UP000887568"/>
    </source>
</evidence>
<dbReference type="InterPro" id="IPR022041">
    <property type="entry name" value="Methyltransf_FA"/>
</dbReference>
<dbReference type="InterPro" id="IPR003609">
    <property type="entry name" value="Pan_app"/>
</dbReference>
<dbReference type="SUPFAM" id="SSF57414">
    <property type="entry name" value="Hairpin loop containing domain-like"/>
    <property type="match status" value="1"/>
</dbReference>
<dbReference type="GeneID" id="119740378"/>
<evidence type="ECO:0000313" key="3">
    <source>
        <dbReference type="EnsemblMetazoa" id="XP_038071581.1"/>
    </source>
</evidence>
<organism evidence="3 4">
    <name type="scientific">Patiria miniata</name>
    <name type="common">Bat star</name>
    <name type="synonym">Asterina miniata</name>
    <dbReference type="NCBI Taxonomy" id="46514"/>
    <lineage>
        <taxon>Eukaryota</taxon>
        <taxon>Metazoa</taxon>
        <taxon>Echinodermata</taxon>
        <taxon>Eleutherozoa</taxon>
        <taxon>Asterozoa</taxon>
        <taxon>Asteroidea</taxon>
        <taxon>Valvatacea</taxon>
        <taxon>Valvatida</taxon>
        <taxon>Asterinidae</taxon>
        <taxon>Patiria</taxon>
    </lineage>
</organism>
<dbReference type="PROSITE" id="PS50948">
    <property type="entry name" value="PAN"/>
    <property type="match status" value="1"/>
</dbReference>
<dbReference type="RefSeq" id="XP_038071581.1">
    <property type="nucleotide sequence ID" value="XM_038215653.1"/>
</dbReference>
<dbReference type="EnsemblMetazoa" id="XM_038215653.1">
    <property type="protein sequence ID" value="XP_038071581.1"/>
    <property type="gene ID" value="LOC119740378"/>
</dbReference>
<dbReference type="CDD" id="cd01099">
    <property type="entry name" value="PAN_AP_HGF"/>
    <property type="match status" value="1"/>
</dbReference>
<dbReference type="Pfam" id="PF00024">
    <property type="entry name" value="PAN_1"/>
    <property type="match status" value="1"/>
</dbReference>
<reference evidence="3" key="1">
    <citation type="submission" date="2022-11" db="UniProtKB">
        <authorList>
            <consortium name="EnsemblMetazoa"/>
        </authorList>
    </citation>
    <scope>IDENTIFICATION</scope>
</reference>
<dbReference type="OrthoDB" id="7445908at2759"/>